<name>A0AC60PY64_IXOPE</name>
<gene>
    <name evidence="1" type="ORF">HPB47_026664</name>
</gene>
<reference evidence="1 2" key="1">
    <citation type="journal article" date="2020" name="Cell">
        <title>Large-Scale Comparative Analyses of Tick Genomes Elucidate Their Genetic Diversity and Vector Capacities.</title>
        <authorList>
            <consortium name="Tick Genome and Microbiome Consortium (TIGMIC)"/>
            <person name="Jia N."/>
            <person name="Wang J."/>
            <person name="Shi W."/>
            <person name="Du L."/>
            <person name="Sun Y."/>
            <person name="Zhan W."/>
            <person name="Jiang J.F."/>
            <person name="Wang Q."/>
            <person name="Zhang B."/>
            <person name="Ji P."/>
            <person name="Bell-Sakyi L."/>
            <person name="Cui X.M."/>
            <person name="Yuan T.T."/>
            <person name="Jiang B.G."/>
            <person name="Yang W.F."/>
            <person name="Lam T.T."/>
            <person name="Chang Q.C."/>
            <person name="Ding S.J."/>
            <person name="Wang X.J."/>
            <person name="Zhu J.G."/>
            <person name="Ruan X.D."/>
            <person name="Zhao L."/>
            <person name="Wei J.T."/>
            <person name="Ye R.Z."/>
            <person name="Que T.C."/>
            <person name="Du C.H."/>
            <person name="Zhou Y.H."/>
            <person name="Cheng J.X."/>
            <person name="Dai P.F."/>
            <person name="Guo W.B."/>
            <person name="Han X.H."/>
            <person name="Huang E.J."/>
            <person name="Li L.F."/>
            <person name="Wei W."/>
            <person name="Gao Y.C."/>
            <person name="Liu J.Z."/>
            <person name="Shao H.Z."/>
            <person name="Wang X."/>
            <person name="Wang C.C."/>
            <person name="Yang T.C."/>
            <person name="Huo Q.B."/>
            <person name="Li W."/>
            <person name="Chen H.Y."/>
            <person name="Chen S.E."/>
            <person name="Zhou L.G."/>
            <person name="Ni X.B."/>
            <person name="Tian J.H."/>
            <person name="Sheng Y."/>
            <person name="Liu T."/>
            <person name="Pan Y.S."/>
            <person name="Xia L.Y."/>
            <person name="Li J."/>
            <person name="Zhao F."/>
            <person name="Cao W.C."/>
        </authorList>
    </citation>
    <scope>NUCLEOTIDE SEQUENCE [LARGE SCALE GENOMIC DNA]</scope>
    <source>
        <strain evidence="1">Iper-2018</strain>
    </source>
</reference>
<sequence>SFTSAHLRNTSTSAVAAGSSVLPPAVTVPKASTDAHGFTLIQRKKKSQAILRFLRK</sequence>
<evidence type="ECO:0000313" key="1">
    <source>
        <dbReference type="EMBL" id="KAG0426218.1"/>
    </source>
</evidence>
<dbReference type="EMBL" id="JABSTQ010009745">
    <property type="protein sequence ID" value="KAG0426218.1"/>
    <property type="molecule type" value="Genomic_DNA"/>
</dbReference>
<feature type="non-terminal residue" evidence="1">
    <location>
        <position position="1"/>
    </location>
</feature>
<dbReference type="Proteomes" id="UP000805193">
    <property type="component" value="Unassembled WGS sequence"/>
</dbReference>
<comment type="caution">
    <text evidence="1">The sequence shown here is derived from an EMBL/GenBank/DDBJ whole genome shotgun (WGS) entry which is preliminary data.</text>
</comment>
<evidence type="ECO:0000313" key="2">
    <source>
        <dbReference type="Proteomes" id="UP000805193"/>
    </source>
</evidence>
<feature type="non-terminal residue" evidence="1">
    <location>
        <position position="56"/>
    </location>
</feature>
<protein>
    <submittedName>
        <fullName evidence="1">Uncharacterized protein</fullName>
    </submittedName>
</protein>
<organism evidence="1 2">
    <name type="scientific">Ixodes persulcatus</name>
    <name type="common">Taiga tick</name>
    <dbReference type="NCBI Taxonomy" id="34615"/>
    <lineage>
        <taxon>Eukaryota</taxon>
        <taxon>Metazoa</taxon>
        <taxon>Ecdysozoa</taxon>
        <taxon>Arthropoda</taxon>
        <taxon>Chelicerata</taxon>
        <taxon>Arachnida</taxon>
        <taxon>Acari</taxon>
        <taxon>Parasitiformes</taxon>
        <taxon>Ixodida</taxon>
        <taxon>Ixodoidea</taxon>
        <taxon>Ixodidae</taxon>
        <taxon>Ixodinae</taxon>
        <taxon>Ixodes</taxon>
    </lineage>
</organism>
<accession>A0AC60PY64</accession>
<proteinExistence type="predicted"/>
<keyword evidence="2" id="KW-1185">Reference proteome</keyword>